<dbReference type="GO" id="GO:0004222">
    <property type="term" value="F:metalloendopeptidase activity"/>
    <property type="evidence" value="ECO:0007669"/>
    <property type="project" value="InterPro"/>
</dbReference>
<evidence type="ECO:0000313" key="13">
    <source>
        <dbReference type="EMBL" id="KGG51398.1"/>
    </source>
</evidence>
<keyword evidence="7 11" id="KW-0862">Zinc</keyword>
<evidence type="ECO:0000256" key="8">
    <source>
        <dbReference type="ARBA" id="ARBA00023049"/>
    </source>
</evidence>
<evidence type="ECO:0000313" key="14">
    <source>
        <dbReference type="Proteomes" id="UP000029725"/>
    </source>
</evidence>
<keyword evidence="8 12" id="KW-0482">Metalloprotease</keyword>
<comment type="caution">
    <text evidence="13">The sequence shown here is derived from an EMBL/GenBank/DDBJ whole genome shotgun (WGS) entry which is preliminary data.</text>
</comment>
<dbReference type="OrthoDB" id="3227768at2759"/>
<dbReference type="InterPro" id="IPR050371">
    <property type="entry name" value="Fungal_virulence_M36"/>
</dbReference>
<keyword evidence="4 12" id="KW-0645">Protease</keyword>
<dbReference type="RefSeq" id="XP_013237842.1">
    <property type="nucleotide sequence ID" value="XM_013382388.1"/>
</dbReference>
<feature type="binding site" evidence="11">
    <location>
        <position position="184"/>
    </location>
    <ligand>
        <name>Zn(2+)</name>
        <dbReference type="ChEBI" id="CHEBI:29105"/>
        <note>catalytic</note>
    </ligand>
</feature>
<dbReference type="Proteomes" id="UP000029725">
    <property type="component" value="Unassembled WGS sequence"/>
</dbReference>
<keyword evidence="14" id="KW-1185">Reference proteome</keyword>
<dbReference type="InterPro" id="IPR001842">
    <property type="entry name" value="Peptidase_M36"/>
</dbReference>
<gene>
    <name evidence="13" type="ORF">DI09_36p90</name>
</gene>
<dbReference type="PANTHER" id="PTHR33478:SF1">
    <property type="entry name" value="EXTRACELLULAR METALLOPROTEINASE MEP"/>
    <property type="match status" value="1"/>
</dbReference>
<keyword evidence="5 11" id="KW-0479">Metal-binding</keyword>
<proteinExistence type="inferred from homology"/>
<evidence type="ECO:0000256" key="9">
    <source>
        <dbReference type="ARBA" id="ARBA00023145"/>
    </source>
</evidence>
<dbReference type="GO" id="GO:0008270">
    <property type="term" value="F:zinc ion binding"/>
    <property type="evidence" value="ECO:0007669"/>
    <property type="project" value="InterPro"/>
</dbReference>
<keyword evidence="6 12" id="KW-0378">Hydrolase</keyword>
<evidence type="ECO:0000256" key="1">
    <source>
        <dbReference type="ARBA" id="ARBA00004613"/>
    </source>
</evidence>
<sequence length="371" mass="41324">MGWNSIDKKGHSTNSTIGNNVFAQENHFGSDYWVSNKRPVSPESAFIYPISDWSDPYSYVNSSISNVFYWINLLHDILYTYGFDEPAGNFQNKNFLRGGKGFDAIIADVQDGSGDSNASFMSPPDGQHGRMRLFLWSKNRPARDGGLESCIIVHEYVHGLTSRLTGGPSNADCLSFGEAGGMGEGWGDFFSILLRINGSTPRDASFGIGEYSNGETSSNIKGIRTHPYGMNSKLSCSFIDSITYSSIRKEMRGIHAIGEVWAQTLYDVYWSLIEDCQFTAHNPFWDDGKKSQPKGPNDIMLGLLIEGMKLQPCWPTFVDARDAILAAEKLRYKQLFRCSLWRGFASRGLGIKALPGGKECFLLPEDCTWNI</sequence>
<comment type="cofactor">
    <cofactor evidence="11">
        <name>Zn(2+)</name>
        <dbReference type="ChEBI" id="CHEBI:29105"/>
    </cofactor>
    <text evidence="11">Binds 1 zinc ion per subunit.</text>
</comment>
<dbReference type="PANTHER" id="PTHR33478">
    <property type="entry name" value="EXTRACELLULAR METALLOPROTEINASE MEP"/>
    <property type="match status" value="1"/>
</dbReference>
<dbReference type="InterPro" id="IPR027268">
    <property type="entry name" value="Peptidase_M4/M1_CTD_sf"/>
</dbReference>
<dbReference type="GeneID" id="25259724"/>
<name>A0A098VQV1_9MICR</name>
<dbReference type="GO" id="GO:0006508">
    <property type="term" value="P:proteolysis"/>
    <property type="evidence" value="ECO:0007669"/>
    <property type="project" value="UniProtKB-KW"/>
</dbReference>
<dbReference type="Pfam" id="PF02128">
    <property type="entry name" value="Peptidase_M36"/>
    <property type="match status" value="1"/>
</dbReference>
<organism evidence="13 14">
    <name type="scientific">Mitosporidium daphniae</name>
    <dbReference type="NCBI Taxonomy" id="1485682"/>
    <lineage>
        <taxon>Eukaryota</taxon>
        <taxon>Fungi</taxon>
        <taxon>Fungi incertae sedis</taxon>
        <taxon>Microsporidia</taxon>
        <taxon>Mitosporidium</taxon>
    </lineage>
</organism>
<dbReference type="EMBL" id="JMKJ01000299">
    <property type="protein sequence ID" value="KGG51398.1"/>
    <property type="molecule type" value="Genomic_DNA"/>
</dbReference>
<dbReference type="HOGENOM" id="CLU_012703_0_0_1"/>
<dbReference type="SUPFAM" id="SSF55486">
    <property type="entry name" value="Metalloproteases ('zincins'), catalytic domain"/>
    <property type="match status" value="1"/>
</dbReference>
<evidence type="ECO:0000256" key="6">
    <source>
        <dbReference type="ARBA" id="ARBA00022801"/>
    </source>
</evidence>
<dbReference type="CDD" id="cd09596">
    <property type="entry name" value="M36"/>
    <property type="match status" value="1"/>
</dbReference>
<dbReference type="AlphaFoldDB" id="A0A098VQV1"/>
<dbReference type="GO" id="GO:0005615">
    <property type="term" value="C:extracellular space"/>
    <property type="evidence" value="ECO:0007669"/>
    <property type="project" value="InterPro"/>
</dbReference>
<dbReference type="EC" id="3.4.24.-" evidence="12"/>
<comment type="subcellular location">
    <subcellularLocation>
        <location evidence="1 12">Secreted</location>
    </subcellularLocation>
</comment>
<protein>
    <recommendedName>
        <fullName evidence="12">Extracellular metalloproteinase</fullName>
        <ecNumber evidence="12">3.4.24.-</ecNumber>
    </recommendedName>
    <alternativeName>
        <fullName evidence="12">Fungalysin</fullName>
    </alternativeName>
</protein>
<evidence type="ECO:0000256" key="5">
    <source>
        <dbReference type="ARBA" id="ARBA00022723"/>
    </source>
</evidence>
<dbReference type="VEuPathDB" id="MicrosporidiaDB:DI09_36p90"/>
<comment type="similarity">
    <text evidence="2 12">Belongs to the peptidase M36 family.</text>
</comment>
<dbReference type="Gene3D" id="1.10.390.10">
    <property type="entry name" value="Neutral Protease Domain 2"/>
    <property type="match status" value="1"/>
</dbReference>
<dbReference type="PRINTS" id="PR00999">
    <property type="entry name" value="FUNGALYSIN"/>
</dbReference>
<accession>A0A098VQV1</accession>
<evidence type="ECO:0000256" key="7">
    <source>
        <dbReference type="ARBA" id="ARBA00022833"/>
    </source>
</evidence>
<evidence type="ECO:0000256" key="10">
    <source>
        <dbReference type="PIRSR" id="PIRSR601842-1"/>
    </source>
</evidence>
<reference evidence="13 14" key="1">
    <citation type="submission" date="2014-04" db="EMBL/GenBank/DDBJ databases">
        <title>A new species of microsporidia sheds light on the evolution of extreme parasitism.</title>
        <authorList>
            <person name="Haag K.L."/>
            <person name="James T.Y."/>
            <person name="Larsson R."/>
            <person name="Schaer T.M."/>
            <person name="Refardt D."/>
            <person name="Pombert J.-F."/>
            <person name="Ebert D."/>
        </authorList>
    </citation>
    <scope>NUCLEOTIDE SEQUENCE [LARGE SCALE GENOMIC DNA]</scope>
    <source>
        <strain evidence="13 14">UGP3</strain>
        <tissue evidence="13">Spores</tissue>
    </source>
</reference>
<evidence type="ECO:0000256" key="4">
    <source>
        <dbReference type="ARBA" id="ARBA00022670"/>
    </source>
</evidence>
<keyword evidence="9 12" id="KW-0865">Zymogen</keyword>
<evidence type="ECO:0000256" key="2">
    <source>
        <dbReference type="ARBA" id="ARBA00006006"/>
    </source>
</evidence>
<evidence type="ECO:0000256" key="11">
    <source>
        <dbReference type="PIRSR" id="PIRSR601842-2"/>
    </source>
</evidence>
<feature type="active site" evidence="10">
    <location>
        <position position="155"/>
    </location>
</feature>
<evidence type="ECO:0000256" key="12">
    <source>
        <dbReference type="RuleBase" id="RU364017"/>
    </source>
</evidence>
<evidence type="ECO:0000256" key="3">
    <source>
        <dbReference type="ARBA" id="ARBA00022525"/>
    </source>
</evidence>
<feature type="binding site" evidence="11">
    <location>
        <position position="154"/>
    </location>
    <ligand>
        <name>Zn(2+)</name>
        <dbReference type="ChEBI" id="CHEBI:29105"/>
        <note>catalytic</note>
    </ligand>
</feature>
<dbReference type="Gene3D" id="3.10.170.10">
    <property type="match status" value="1"/>
</dbReference>
<feature type="binding site" evidence="11">
    <location>
        <position position="158"/>
    </location>
    <ligand>
        <name>Zn(2+)</name>
        <dbReference type="ChEBI" id="CHEBI:29105"/>
        <note>catalytic</note>
    </ligand>
</feature>
<keyword evidence="3 12" id="KW-0964">Secreted</keyword>